<dbReference type="Gene3D" id="1.20.1640.10">
    <property type="entry name" value="Multidrug efflux transporter AcrB transmembrane domain"/>
    <property type="match status" value="2"/>
</dbReference>
<keyword evidence="1" id="KW-1133">Transmembrane helix</keyword>
<dbReference type="Gene3D" id="3.30.70.1430">
    <property type="entry name" value="Multidrug efflux transporter AcrB pore domain"/>
    <property type="match status" value="2"/>
</dbReference>
<dbReference type="InterPro" id="IPR001036">
    <property type="entry name" value="Acrflvin-R"/>
</dbReference>
<dbReference type="Gene3D" id="3.30.70.1440">
    <property type="entry name" value="Multidrug efflux transporter AcrB pore domain"/>
    <property type="match status" value="1"/>
</dbReference>
<name>A0ABN0TN76_9GAMM</name>
<feature type="transmembrane region" description="Helical" evidence="1">
    <location>
        <begin position="935"/>
        <end position="955"/>
    </location>
</feature>
<dbReference type="SUPFAM" id="SSF82866">
    <property type="entry name" value="Multidrug efflux transporter AcrB transmembrane domain"/>
    <property type="match status" value="2"/>
</dbReference>
<dbReference type="RefSeq" id="WP_286303901.1">
    <property type="nucleotide sequence ID" value="NZ_AP027741.1"/>
</dbReference>
<organism evidence="2 3">
    <name type="scientific">Methylophaga marina</name>
    <dbReference type="NCBI Taxonomy" id="45495"/>
    <lineage>
        <taxon>Bacteria</taxon>
        <taxon>Pseudomonadati</taxon>
        <taxon>Pseudomonadota</taxon>
        <taxon>Gammaproteobacteria</taxon>
        <taxon>Thiotrichales</taxon>
        <taxon>Piscirickettsiaceae</taxon>
        <taxon>Methylophaga</taxon>
    </lineage>
</organism>
<accession>A0ABN0TN76</accession>
<evidence type="ECO:0000313" key="2">
    <source>
        <dbReference type="EMBL" id="GAA0225964.1"/>
    </source>
</evidence>
<comment type="caution">
    <text evidence="2">The sequence shown here is derived from an EMBL/GenBank/DDBJ whole genome shotgun (WGS) entry which is preliminary data.</text>
</comment>
<evidence type="ECO:0000256" key="1">
    <source>
        <dbReference type="SAM" id="Phobius"/>
    </source>
</evidence>
<dbReference type="Pfam" id="PF00873">
    <property type="entry name" value="ACR_tran"/>
    <property type="match status" value="1"/>
</dbReference>
<feature type="transmembrane region" description="Helical" evidence="1">
    <location>
        <begin position="360"/>
        <end position="379"/>
    </location>
</feature>
<sequence>MTESKPTLGMSGRIAALFQDNALTPLMALLALLLGIFALMVTPREEEPQIDVTMADIFIAYPGASAKEVESLIATPAEQVVSEIAGLKHVYSVSKPGLAIITAQFEVGEKRTDAIVRLYNKIYSNLDWLPENLGVSQPIIKPKGIDDVPILTLTLWRESQQDSSQLKQLAQSLEVELKRVDGTRDIYTVGGADTVVNITLDPEAMAAYHMDNHRLSQALAAANQSAEAGTTVQNNQMTSVQAGQFIVSTDTLKSLIVGVFNDQPVYLTDVADIYLGPEQPRQYVWFGTGPAAADKQIKAQGEYDAVTIAIAKQPGTNAADIAELVLQQVTALKGVMIADDVQVTVTRNYGETADQKADTLIHKLIFVTVAVILLVLFALGWREAIIVGVAVVITLLLMLFASWAWGFTLNRVSLFALIFSIGILVDDAIVVVENIHRHIQQEKLSLKQAIPVAVDEVGQPTILATLAVIAALLPMAFVSGLMGPYMSPIPINASMGMLLSLMVAYVVTPWMVLKMLSHSRSAKHEQVAESQYDAVFQRVLSPFLLHEHAARRRKLLWGGLILLVIVSVGLAAMKLVILKMLPFDNKSEVQIVIDMPEGSPLEKTAAVTRALTDYLSTVDDVTDYQAYVGTASPINFNGLVRQYYLREGWHQADIQINLRDKHQRDEHSHSLALKLREPLTVIARKWDARIKVVEVPAGPPVLSPIVAELYGLSEQQRQNQASQLVKVFEQTDGIVDIDSSIEAKADRQIINVDRNKASLFGLSQQQIVEAIQLALTGKDVGYLHDDNVKYAIPLRLQWPIEDKANLDAVLNMKLINQQGDLIRLADVVNVVEEEHQQTLYHKDLQAVTYVTADMAGKVDSPLYGMFSVYQQLENIPIQQYLVSVPSLALQDSLKWDGEWQITYETFRDMGLAYAIGIILIYLLIVAQFRSYLLPLIIMVPIPLTVIGVMPGHALLGAPFTATSMIGMIAMAGIIVRNSILLVDFIRQAMAEGITAEKAVIAAAATRAKPIILTALAAMVGAVFILDDPIFNGLAIALLFGILVSTLLTLLVIPLLYYSYIKTR</sequence>
<feature type="transmembrane region" description="Helical" evidence="1">
    <location>
        <begin position="555"/>
        <end position="577"/>
    </location>
</feature>
<feature type="transmembrane region" description="Helical" evidence="1">
    <location>
        <begin position="457"/>
        <end position="477"/>
    </location>
</feature>
<feature type="transmembrane region" description="Helical" evidence="1">
    <location>
        <begin position="21"/>
        <end position="41"/>
    </location>
</feature>
<feature type="transmembrane region" description="Helical" evidence="1">
    <location>
        <begin position="1031"/>
        <end position="1057"/>
    </location>
</feature>
<dbReference type="PANTHER" id="PTHR32063:SF16">
    <property type="entry name" value="CATION EFFLUX SYSTEM (ACRB_ACRD_ACRF FAMILY)"/>
    <property type="match status" value="1"/>
</dbReference>
<feature type="transmembrane region" description="Helical" evidence="1">
    <location>
        <begin position="1006"/>
        <end position="1025"/>
    </location>
</feature>
<dbReference type="SUPFAM" id="SSF82693">
    <property type="entry name" value="Multidrug efflux transporter AcrB pore domain, PN1, PN2, PC1 and PC2 subdomains"/>
    <property type="match status" value="3"/>
</dbReference>
<feature type="transmembrane region" description="Helical" evidence="1">
    <location>
        <begin position="910"/>
        <end position="928"/>
    </location>
</feature>
<dbReference type="EMBL" id="BAAADG010000005">
    <property type="protein sequence ID" value="GAA0225964.1"/>
    <property type="molecule type" value="Genomic_DNA"/>
</dbReference>
<protein>
    <submittedName>
        <fullName evidence="2">Efflux RND transporter permease subunit</fullName>
    </submittedName>
</protein>
<keyword evidence="1" id="KW-0812">Transmembrane</keyword>
<keyword evidence="3" id="KW-1185">Reference proteome</keyword>
<evidence type="ECO:0000313" key="3">
    <source>
        <dbReference type="Proteomes" id="UP001501476"/>
    </source>
</evidence>
<proteinExistence type="predicted"/>
<gene>
    <name evidence="2" type="ORF">GCM10008964_16930</name>
</gene>
<dbReference type="PANTHER" id="PTHR32063">
    <property type="match status" value="1"/>
</dbReference>
<dbReference type="Gene3D" id="3.30.70.1320">
    <property type="entry name" value="Multidrug efflux transporter AcrB pore domain like"/>
    <property type="match status" value="1"/>
</dbReference>
<feature type="transmembrane region" description="Helical" evidence="1">
    <location>
        <begin position="489"/>
        <end position="513"/>
    </location>
</feature>
<dbReference type="PRINTS" id="PR00702">
    <property type="entry name" value="ACRIFLAVINRP"/>
</dbReference>
<feature type="transmembrane region" description="Helical" evidence="1">
    <location>
        <begin position="386"/>
        <end position="406"/>
    </location>
</feature>
<feature type="transmembrane region" description="Helical" evidence="1">
    <location>
        <begin position="961"/>
        <end position="985"/>
    </location>
</feature>
<dbReference type="InterPro" id="IPR027463">
    <property type="entry name" value="AcrB_DN_DC_subdom"/>
</dbReference>
<dbReference type="Proteomes" id="UP001501476">
    <property type="component" value="Unassembled WGS sequence"/>
</dbReference>
<feature type="transmembrane region" description="Helical" evidence="1">
    <location>
        <begin position="412"/>
        <end position="436"/>
    </location>
</feature>
<dbReference type="SUPFAM" id="SSF82714">
    <property type="entry name" value="Multidrug efflux transporter AcrB TolC docking domain, DN and DC subdomains"/>
    <property type="match status" value="2"/>
</dbReference>
<reference evidence="2 3" key="1">
    <citation type="journal article" date="2019" name="Int. J. Syst. Evol. Microbiol.">
        <title>The Global Catalogue of Microorganisms (GCM) 10K type strain sequencing project: providing services to taxonomists for standard genome sequencing and annotation.</title>
        <authorList>
            <consortium name="The Broad Institute Genomics Platform"/>
            <consortium name="The Broad Institute Genome Sequencing Center for Infectious Disease"/>
            <person name="Wu L."/>
            <person name="Ma J."/>
        </authorList>
    </citation>
    <scope>NUCLEOTIDE SEQUENCE [LARGE SCALE GENOMIC DNA]</scope>
    <source>
        <strain evidence="2 3">JCM 6886</strain>
    </source>
</reference>
<keyword evidence="1" id="KW-0472">Membrane</keyword>
<dbReference type="Gene3D" id="3.30.2090.10">
    <property type="entry name" value="Multidrug efflux transporter AcrB TolC docking domain, DN and DC subdomains"/>
    <property type="match status" value="2"/>
</dbReference>